<dbReference type="InterPro" id="IPR013740">
    <property type="entry name" value="Redoxin"/>
</dbReference>
<dbReference type="Proteomes" id="UP000256980">
    <property type="component" value="Unassembled WGS sequence"/>
</dbReference>
<dbReference type="OrthoDB" id="9815205at2"/>
<accession>A0A3D9H020</accession>
<dbReference type="PANTHER" id="PTHR42852:SF17">
    <property type="entry name" value="THIOREDOXIN-LIKE PROTEIN HI_1115"/>
    <property type="match status" value="1"/>
</dbReference>
<dbReference type="GO" id="GO:0016491">
    <property type="term" value="F:oxidoreductase activity"/>
    <property type="evidence" value="ECO:0007669"/>
    <property type="project" value="InterPro"/>
</dbReference>
<dbReference type="GO" id="GO:0016853">
    <property type="term" value="F:isomerase activity"/>
    <property type="evidence" value="ECO:0007669"/>
    <property type="project" value="UniProtKB-KW"/>
</dbReference>
<dbReference type="InterPro" id="IPR013766">
    <property type="entry name" value="Thioredoxin_domain"/>
</dbReference>
<dbReference type="EMBL" id="QRDV01000007">
    <property type="protein sequence ID" value="RED42848.1"/>
    <property type="molecule type" value="Genomic_DNA"/>
</dbReference>
<evidence type="ECO:0000259" key="2">
    <source>
        <dbReference type="PROSITE" id="PS51352"/>
    </source>
</evidence>
<dbReference type="CDD" id="cd02966">
    <property type="entry name" value="TlpA_like_family"/>
    <property type="match status" value="1"/>
</dbReference>
<dbReference type="SUPFAM" id="SSF52833">
    <property type="entry name" value="Thioredoxin-like"/>
    <property type="match status" value="1"/>
</dbReference>
<dbReference type="InterPro" id="IPR036249">
    <property type="entry name" value="Thioredoxin-like_sf"/>
</dbReference>
<keyword evidence="3" id="KW-0413">Isomerase</keyword>
<gene>
    <name evidence="3" type="ORF">DFQ10_10731</name>
</gene>
<keyword evidence="1" id="KW-0472">Membrane</keyword>
<keyword evidence="4" id="KW-1185">Reference proteome</keyword>
<dbReference type="AlphaFoldDB" id="A0A3D9H020"/>
<dbReference type="PROSITE" id="PS51352">
    <property type="entry name" value="THIOREDOXIN_2"/>
    <property type="match status" value="1"/>
</dbReference>
<evidence type="ECO:0000313" key="3">
    <source>
        <dbReference type="EMBL" id="RED42848.1"/>
    </source>
</evidence>
<evidence type="ECO:0000256" key="1">
    <source>
        <dbReference type="SAM" id="Phobius"/>
    </source>
</evidence>
<keyword evidence="1" id="KW-1133">Transmembrane helix</keyword>
<evidence type="ECO:0000313" key="4">
    <source>
        <dbReference type="Proteomes" id="UP000256980"/>
    </source>
</evidence>
<protein>
    <submittedName>
        <fullName evidence="3">Thiol-disulfide isomerase/thioredoxin</fullName>
    </submittedName>
</protein>
<proteinExistence type="predicted"/>
<dbReference type="InterPro" id="IPR050553">
    <property type="entry name" value="Thioredoxin_ResA/DsbE_sf"/>
</dbReference>
<feature type="transmembrane region" description="Helical" evidence="1">
    <location>
        <begin position="12"/>
        <end position="28"/>
    </location>
</feature>
<organism evidence="3 4">
    <name type="scientific">Winogradskyella eximia</name>
    <dbReference type="NCBI Taxonomy" id="262006"/>
    <lineage>
        <taxon>Bacteria</taxon>
        <taxon>Pseudomonadati</taxon>
        <taxon>Bacteroidota</taxon>
        <taxon>Flavobacteriia</taxon>
        <taxon>Flavobacteriales</taxon>
        <taxon>Flavobacteriaceae</taxon>
        <taxon>Winogradskyella</taxon>
    </lineage>
</organism>
<comment type="caution">
    <text evidence="3">The sequence shown here is derived from an EMBL/GenBank/DDBJ whole genome shotgun (WGS) entry which is preliminary data.</text>
</comment>
<sequence>MTETSKRKSKIFNIISVAIIVLLIIPQTRKVIQIGLHKGLSYINQSSLIDKEDRVSVSYANFQLKSDANTTLNFEATKGKVVFINFWATWCPPCIAEMPSLQALYNDYNNDVEFLFITSDDFEVAEKFKTEKGYNFAVYNTLSQVPTELSTTTIPRTFIINKRGEIVVDESGAIDWNSEKVRSQLDQLLSE</sequence>
<keyword evidence="1" id="KW-0812">Transmembrane</keyword>
<dbReference type="Pfam" id="PF08534">
    <property type="entry name" value="Redoxin"/>
    <property type="match status" value="1"/>
</dbReference>
<name>A0A3D9H020_9FLAO</name>
<feature type="domain" description="Thioredoxin" evidence="2">
    <location>
        <begin position="53"/>
        <end position="190"/>
    </location>
</feature>
<dbReference type="Gene3D" id="3.40.30.10">
    <property type="entry name" value="Glutaredoxin"/>
    <property type="match status" value="1"/>
</dbReference>
<reference evidence="3 4" key="1">
    <citation type="submission" date="2018-07" db="EMBL/GenBank/DDBJ databases">
        <title>Genomic Encyclopedia of Type Strains, Phase III (KMG-III): the genomes of soil and plant-associated and newly described type strains.</title>
        <authorList>
            <person name="Whitman W."/>
        </authorList>
    </citation>
    <scope>NUCLEOTIDE SEQUENCE [LARGE SCALE GENOMIC DNA]</scope>
    <source>
        <strain evidence="3 4">CECT 7946</strain>
    </source>
</reference>
<dbReference type="RefSeq" id="WP_115818042.1">
    <property type="nucleotide sequence ID" value="NZ_QRDV01000007.1"/>
</dbReference>
<dbReference type="PANTHER" id="PTHR42852">
    <property type="entry name" value="THIOL:DISULFIDE INTERCHANGE PROTEIN DSBE"/>
    <property type="match status" value="1"/>
</dbReference>